<dbReference type="PROSITE" id="PS50283">
    <property type="entry name" value="NA_SOLUT_SYMP_3"/>
    <property type="match status" value="1"/>
</dbReference>
<dbReference type="EMBL" id="GEFH01002471">
    <property type="protein sequence ID" value="JAP66110.1"/>
    <property type="molecule type" value="mRNA"/>
</dbReference>
<keyword evidence="3" id="KW-0813">Transport</keyword>
<evidence type="ECO:0000313" key="13">
    <source>
        <dbReference type="EMBL" id="JAP66110.1"/>
    </source>
</evidence>
<keyword evidence="4" id="KW-1003">Cell membrane</keyword>
<evidence type="ECO:0000256" key="6">
    <source>
        <dbReference type="ARBA" id="ARBA00022989"/>
    </source>
</evidence>
<comment type="similarity">
    <text evidence="2 11">Belongs to the sodium:solute symporter (SSF) (TC 2.A.21) family.</text>
</comment>
<dbReference type="Pfam" id="PF00474">
    <property type="entry name" value="SSF"/>
    <property type="match status" value="2"/>
</dbReference>
<protein>
    <submittedName>
        <fullName evidence="13">Putative sodium-dependent multivitamin transporter</fullName>
    </submittedName>
</protein>
<evidence type="ECO:0000256" key="2">
    <source>
        <dbReference type="ARBA" id="ARBA00006434"/>
    </source>
</evidence>
<keyword evidence="9 12" id="KW-0472">Membrane</keyword>
<dbReference type="Gene3D" id="1.20.1730.10">
    <property type="entry name" value="Sodium/glucose cotransporter"/>
    <property type="match status" value="2"/>
</dbReference>
<dbReference type="GO" id="GO:0006814">
    <property type="term" value="P:sodium ion transport"/>
    <property type="evidence" value="ECO:0007669"/>
    <property type="project" value="UniProtKB-KW"/>
</dbReference>
<evidence type="ECO:0000256" key="10">
    <source>
        <dbReference type="ARBA" id="ARBA00023201"/>
    </source>
</evidence>
<dbReference type="InterPro" id="IPR001734">
    <property type="entry name" value="Na/solute_symporter"/>
</dbReference>
<organism evidence="13">
    <name type="scientific">Hyalomma excavatum</name>
    <dbReference type="NCBI Taxonomy" id="257692"/>
    <lineage>
        <taxon>Eukaryota</taxon>
        <taxon>Metazoa</taxon>
        <taxon>Ecdysozoa</taxon>
        <taxon>Arthropoda</taxon>
        <taxon>Chelicerata</taxon>
        <taxon>Arachnida</taxon>
        <taxon>Acari</taxon>
        <taxon>Parasitiformes</taxon>
        <taxon>Ixodida</taxon>
        <taxon>Ixodoidea</taxon>
        <taxon>Ixodidae</taxon>
        <taxon>Hyalomminae</taxon>
        <taxon>Hyalomma</taxon>
    </lineage>
</organism>
<feature type="transmembrane region" description="Helical" evidence="12">
    <location>
        <begin position="80"/>
        <end position="102"/>
    </location>
</feature>
<keyword evidence="5 12" id="KW-0812">Transmembrane</keyword>
<keyword evidence="8" id="KW-0406">Ion transport</keyword>
<feature type="transmembrane region" description="Helical" evidence="12">
    <location>
        <begin position="122"/>
        <end position="143"/>
    </location>
</feature>
<sequence length="214" mass="23944">LVSRFTAWDYLVFCGMLLVSAAIGVYYAFVGTKKVSTDEFLMGGRQLTAFPVALSILASFMSAITLLGTASEMYLAGTQYILICVSYCFVIPTTAYFYMPVFHQLQLTSATAFFFLQGGMKAVVWTDVFQIALMFGSMIVVVVRGTIDLGGLEYVFDRAQEGGRLLRRMNYTQGICEINMRHHCYIIIPHSLFVCFLRVSLFLRATSVSVEQIL</sequence>
<comment type="subcellular location">
    <subcellularLocation>
        <location evidence="1">Cell membrane</location>
        <topology evidence="1">Multi-pass membrane protein</topology>
    </subcellularLocation>
</comment>
<evidence type="ECO:0000256" key="8">
    <source>
        <dbReference type="ARBA" id="ARBA00023065"/>
    </source>
</evidence>
<dbReference type="InterPro" id="IPR051163">
    <property type="entry name" value="Sodium:Solute_Symporter_SSF"/>
</dbReference>
<evidence type="ECO:0000256" key="3">
    <source>
        <dbReference type="ARBA" id="ARBA00022448"/>
    </source>
</evidence>
<feature type="non-terminal residue" evidence="13">
    <location>
        <position position="1"/>
    </location>
</feature>
<evidence type="ECO:0000256" key="7">
    <source>
        <dbReference type="ARBA" id="ARBA00023053"/>
    </source>
</evidence>
<feature type="transmembrane region" description="Helical" evidence="12">
    <location>
        <begin position="7"/>
        <end position="29"/>
    </location>
</feature>
<dbReference type="InterPro" id="IPR038377">
    <property type="entry name" value="Na/Glc_symporter_sf"/>
</dbReference>
<dbReference type="AlphaFoldDB" id="A0A131XJ20"/>
<evidence type="ECO:0000256" key="1">
    <source>
        <dbReference type="ARBA" id="ARBA00004651"/>
    </source>
</evidence>
<keyword evidence="10" id="KW-0739">Sodium transport</keyword>
<dbReference type="PANTHER" id="PTHR42985:SF40">
    <property type="entry name" value="LD47995P-RELATED"/>
    <property type="match status" value="1"/>
</dbReference>
<evidence type="ECO:0000256" key="12">
    <source>
        <dbReference type="SAM" id="Phobius"/>
    </source>
</evidence>
<name>A0A131XJ20_9ACAR</name>
<evidence type="ECO:0000256" key="4">
    <source>
        <dbReference type="ARBA" id="ARBA00022475"/>
    </source>
</evidence>
<feature type="transmembrane region" description="Helical" evidence="12">
    <location>
        <begin position="49"/>
        <end position="68"/>
    </location>
</feature>
<evidence type="ECO:0000256" key="5">
    <source>
        <dbReference type="ARBA" id="ARBA00022692"/>
    </source>
</evidence>
<accession>A0A131XJ20</accession>
<dbReference type="GO" id="GO:0005886">
    <property type="term" value="C:plasma membrane"/>
    <property type="evidence" value="ECO:0007669"/>
    <property type="project" value="UniProtKB-SubCell"/>
</dbReference>
<dbReference type="PANTHER" id="PTHR42985">
    <property type="entry name" value="SODIUM-COUPLED MONOCARBOXYLATE TRANSPORTER"/>
    <property type="match status" value="1"/>
</dbReference>
<keyword evidence="6 12" id="KW-1133">Transmembrane helix</keyword>
<dbReference type="GO" id="GO:0015293">
    <property type="term" value="F:symporter activity"/>
    <property type="evidence" value="ECO:0007669"/>
    <property type="project" value="TreeGrafter"/>
</dbReference>
<keyword evidence="7" id="KW-0915">Sodium</keyword>
<reference evidence="13" key="1">
    <citation type="journal article" date="2017" name="Ticks Tick Borne Dis.">
        <title>An insight into the sialome of Hyalomma excavatum.</title>
        <authorList>
            <person name="Ribeiro J.M."/>
            <person name="Slovak M."/>
            <person name="Francischetti I.M."/>
        </authorList>
    </citation>
    <scope>NUCLEOTIDE SEQUENCE</scope>
    <source>
        <strain evidence="13">Samish</strain>
        <tissue evidence="13">Salivary glands</tissue>
    </source>
</reference>
<evidence type="ECO:0000256" key="11">
    <source>
        <dbReference type="RuleBase" id="RU362091"/>
    </source>
</evidence>
<evidence type="ECO:0000256" key="9">
    <source>
        <dbReference type="ARBA" id="ARBA00023136"/>
    </source>
</evidence>
<proteinExistence type="evidence at transcript level"/>